<evidence type="ECO:0000313" key="2">
    <source>
        <dbReference type="Proteomes" id="UP000305165"/>
    </source>
</evidence>
<sequence length="59" mass="7050">MLKASSFIRFLDVRFSKRYFLKIELIQDIEIAHRQFRLVTRSKSTVTSYLVNALISERN</sequence>
<dbReference type="AlphaFoldDB" id="A0A4T2GLZ8"/>
<dbReference type="Proteomes" id="UP000305165">
    <property type="component" value="Unassembled WGS sequence"/>
</dbReference>
<comment type="caution">
    <text evidence="1">The sequence shown here is derived from an EMBL/GenBank/DDBJ whole genome shotgun (WGS) entry which is preliminary data.</text>
</comment>
<name>A0A4T2GLZ8_STRSU</name>
<evidence type="ECO:0000313" key="1">
    <source>
        <dbReference type="EMBL" id="TIH99709.1"/>
    </source>
</evidence>
<proteinExistence type="predicted"/>
<protein>
    <submittedName>
        <fullName evidence="1">Uncharacterized protein</fullName>
    </submittedName>
</protein>
<gene>
    <name evidence="1" type="ORF">FAJ39_05775</name>
</gene>
<dbReference type="EMBL" id="SSXO01000003">
    <property type="protein sequence ID" value="TIH99709.1"/>
    <property type="molecule type" value="Genomic_DNA"/>
</dbReference>
<accession>A0A4T2GLZ8</accession>
<reference evidence="1 2" key="1">
    <citation type="submission" date="2019-04" db="EMBL/GenBank/DDBJ databases">
        <title>Genome analysis of Streptococcus suis strain WUSS424.</title>
        <authorList>
            <person name="Chen H."/>
            <person name="Gao X."/>
            <person name="Wu Z."/>
        </authorList>
    </citation>
    <scope>NUCLEOTIDE SEQUENCE [LARGE SCALE GENOMIC DNA]</scope>
    <source>
        <strain evidence="1 2">WUSS424</strain>
    </source>
</reference>
<organism evidence="1 2">
    <name type="scientific">Streptococcus suis</name>
    <dbReference type="NCBI Taxonomy" id="1307"/>
    <lineage>
        <taxon>Bacteria</taxon>
        <taxon>Bacillati</taxon>
        <taxon>Bacillota</taxon>
        <taxon>Bacilli</taxon>
        <taxon>Lactobacillales</taxon>
        <taxon>Streptococcaceae</taxon>
        <taxon>Streptococcus</taxon>
    </lineage>
</organism>